<evidence type="ECO:0000313" key="4">
    <source>
        <dbReference type="EMBL" id="GAA3881824.1"/>
    </source>
</evidence>
<name>A0ABP7KPW9_9MICO</name>
<keyword evidence="2" id="KW-0812">Transmembrane</keyword>
<dbReference type="Gene3D" id="1.20.1260.10">
    <property type="match status" value="1"/>
</dbReference>
<dbReference type="InterPro" id="IPR005183">
    <property type="entry name" value="DUF305_CopM-like"/>
</dbReference>
<feature type="region of interest" description="Disordered" evidence="1">
    <location>
        <begin position="136"/>
        <end position="155"/>
    </location>
</feature>
<keyword evidence="2" id="KW-0472">Membrane</keyword>
<feature type="transmembrane region" description="Helical" evidence="2">
    <location>
        <begin position="27"/>
        <end position="48"/>
    </location>
</feature>
<dbReference type="RefSeq" id="WP_345067086.1">
    <property type="nucleotide sequence ID" value="NZ_BAABCN010000007.1"/>
</dbReference>
<organism evidence="4 5">
    <name type="scientific">Leifsonia kafniensis</name>
    <dbReference type="NCBI Taxonomy" id="475957"/>
    <lineage>
        <taxon>Bacteria</taxon>
        <taxon>Bacillati</taxon>
        <taxon>Actinomycetota</taxon>
        <taxon>Actinomycetes</taxon>
        <taxon>Micrococcales</taxon>
        <taxon>Microbacteriaceae</taxon>
        <taxon>Leifsonia</taxon>
    </lineage>
</organism>
<dbReference type="PANTHER" id="PTHR36933:SF1">
    <property type="entry name" value="SLL0788 PROTEIN"/>
    <property type="match status" value="1"/>
</dbReference>
<evidence type="ECO:0000259" key="3">
    <source>
        <dbReference type="Pfam" id="PF03713"/>
    </source>
</evidence>
<evidence type="ECO:0000256" key="1">
    <source>
        <dbReference type="SAM" id="MobiDB-lite"/>
    </source>
</evidence>
<comment type="caution">
    <text evidence="4">The sequence shown here is derived from an EMBL/GenBank/DDBJ whole genome shotgun (WGS) entry which is preliminary data.</text>
</comment>
<sequence>MALTPSETEAVASETAETNSPRRVGRVVLLLAALVVVALIAVGAFAAGRLSTLDNPTPSANSAEAGFARDMQVHHIQGVEMAMIVRDLTDDPAVRLLAYDIATTQGQQAGQLYGWLTEWQLSQLGSEPSMTWMTRPGRSDTGHEHASTHVAGAPMPGLATDAQMAELKAASGVDAERIFLTLMIAHHKGAIEMAQAVLDRADNTSVLGFANAVMLSQTSEIKLMQDMLAERA</sequence>
<dbReference type="InterPro" id="IPR012347">
    <property type="entry name" value="Ferritin-like"/>
</dbReference>
<protein>
    <submittedName>
        <fullName evidence="4">DUF305 domain-containing protein</fullName>
    </submittedName>
</protein>
<feature type="compositionally biased region" description="Basic and acidic residues" evidence="1">
    <location>
        <begin position="137"/>
        <end position="147"/>
    </location>
</feature>
<dbReference type="Pfam" id="PF03713">
    <property type="entry name" value="DUF305"/>
    <property type="match status" value="1"/>
</dbReference>
<feature type="domain" description="DUF305" evidence="3">
    <location>
        <begin position="64"/>
        <end position="228"/>
    </location>
</feature>
<evidence type="ECO:0000313" key="5">
    <source>
        <dbReference type="Proteomes" id="UP001501803"/>
    </source>
</evidence>
<accession>A0ABP7KPW9</accession>
<dbReference type="Proteomes" id="UP001501803">
    <property type="component" value="Unassembled WGS sequence"/>
</dbReference>
<reference evidence="5" key="1">
    <citation type="journal article" date="2019" name="Int. J. Syst. Evol. Microbiol.">
        <title>The Global Catalogue of Microorganisms (GCM) 10K type strain sequencing project: providing services to taxonomists for standard genome sequencing and annotation.</title>
        <authorList>
            <consortium name="The Broad Institute Genomics Platform"/>
            <consortium name="The Broad Institute Genome Sequencing Center for Infectious Disease"/>
            <person name="Wu L."/>
            <person name="Ma J."/>
        </authorList>
    </citation>
    <scope>NUCLEOTIDE SEQUENCE [LARGE SCALE GENOMIC DNA]</scope>
    <source>
        <strain evidence="5">JCM 17021</strain>
    </source>
</reference>
<proteinExistence type="predicted"/>
<evidence type="ECO:0000256" key="2">
    <source>
        <dbReference type="SAM" id="Phobius"/>
    </source>
</evidence>
<gene>
    <name evidence="4" type="ORF">GCM10022381_25080</name>
</gene>
<dbReference type="EMBL" id="BAABCN010000007">
    <property type="protein sequence ID" value="GAA3881824.1"/>
    <property type="molecule type" value="Genomic_DNA"/>
</dbReference>
<keyword evidence="5" id="KW-1185">Reference proteome</keyword>
<keyword evidence="2" id="KW-1133">Transmembrane helix</keyword>
<dbReference type="PANTHER" id="PTHR36933">
    <property type="entry name" value="SLL0788 PROTEIN"/>
    <property type="match status" value="1"/>
</dbReference>